<comment type="similarity">
    <text evidence="2">Belongs to the ZIP transporter (TC 2.A.5) family.</text>
</comment>
<comment type="subcellular location">
    <subcellularLocation>
        <location evidence="1">Cell membrane</location>
        <topology evidence="1">Multi-pass membrane protein</topology>
    </subcellularLocation>
</comment>
<feature type="transmembrane region" description="Helical" evidence="8">
    <location>
        <begin position="145"/>
        <end position="166"/>
    </location>
</feature>
<dbReference type="AlphaFoldDB" id="A0A544QMX0"/>
<evidence type="ECO:0000256" key="5">
    <source>
        <dbReference type="ARBA" id="ARBA00022833"/>
    </source>
</evidence>
<evidence type="ECO:0000256" key="4">
    <source>
        <dbReference type="ARBA" id="ARBA00022692"/>
    </source>
</evidence>
<evidence type="ECO:0000256" key="3">
    <source>
        <dbReference type="ARBA" id="ARBA00022475"/>
    </source>
</evidence>
<name>A0A544QMX0_9EURY</name>
<dbReference type="Proteomes" id="UP000315385">
    <property type="component" value="Unassembled WGS sequence"/>
</dbReference>
<dbReference type="PANTHER" id="PTHR11040">
    <property type="entry name" value="ZINC/IRON TRANSPORTER"/>
    <property type="match status" value="1"/>
</dbReference>
<feature type="transmembrane region" description="Helical" evidence="8">
    <location>
        <begin position="39"/>
        <end position="58"/>
    </location>
</feature>
<dbReference type="RefSeq" id="WP_142443346.1">
    <property type="nucleotide sequence ID" value="NZ_SESI01000002.1"/>
</dbReference>
<organism evidence="9 10">
    <name type="scientific">Halonotius roseus</name>
    <dbReference type="NCBI Taxonomy" id="2511997"/>
    <lineage>
        <taxon>Archaea</taxon>
        <taxon>Methanobacteriati</taxon>
        <taxon>Methanobacteriota</taxon>
        <taxon>Stenosarchaea group</taxon>
        <taxon>Halobacteria</taxon>
        <taxon>Halobacteriales</taxon>
        <taxon>Haloferacaceae</taxon>
        <taxon>Halonotius</taxon>
    </lineage>
</organism>
<dbReference type="PANTHER" id="PTHR11040:SF211">
    <property type="entry name" value="ZINC TRANSPORTER ZIP11"/>
    <property type="match status" value="1"/>
</dbReference>
<keyword evidence="3" id="KW-1003">Cell membrane</keyword>
<proteinExistence type="inferred from homology"/>
<dbReference type="GO" id="GO:0005385">
    <property type="term" value="F:zinc ion transmembrane transporter activity"/>
    <property type="evidence" value="ECO:0007669"/>
    <property type="project" value="TreeGrafter"/>
</dbReference>
<keyword evidence="4 8" id="KW-0812">Transmembrane</keyword>
<dbReference type="InterPro" id="IPR003689">
    <property type="entry name" value="ZIP"/>
</dbReference>
<keyword evidence="5" id="KW-0862">Zinc</keyword>
<evidence type="ECO:0000256" key="2">
    <source>
        <dbReference type="ARBA" id="ARBA00006939"/>
    </source>
</evidence>
<dbReference type="Pfam" id="PF02535">
    <property type="entry name" value="Zip"/>
    <property type="match status" value="1"/>
</dbReference>
<feature type="transmembrane region" description="Helical" evidence="8">
    <location>
        <begin position="6"/>
        <end position="27"/>
    </location>
</feature>
<keyword evidence="6 8" id="KW-1133">Transmembrane helix</keyword>
<gene>
    <name evidence="9" type="ORF">EWF95_06930</name>
</gene>
<dbReference type="EMBL" id="SESI01000002">
    <property type="protein sequence ID" value="TQQ80224.1"/>
    <property type="molecule type" value="Genomic_DNA"/>
</dbReference>
<dbReference type="OrthoDB" id="11839at2157"/>
<evidence type="ECO:0000256" key="6">
    <source>
        <dbReference type="ARBA" id="ARBA00022989"/>
    </source>
</evidence>
<evidence type="ECO:0000313" key="10">
    <source>
        <dbReference type="Proteomes" id="UP000315385"/>
    </source>
</evidence>
<feature type="transmembrane region" description="Helical" evidence="8">
    <location>
        <begin position="236"/>
        <end position="258"/>
    </location>
</feature>
<feature type="transmembrane region" description="Helical" evidence="8">
    <location>
        <begin position="178"/>
        <end position="200"/>
    </location>
</feature>
<evidence type="ECO:0000313" key="9">
    <source>
        <dbReference type="EMBL" id="TQQ80224.1"/>
    </source>
</evidence>
<evidence type="ECO:0000256" key="8">
    <source>
        <dbReference type="SAM" id="Phobius"/>
    </source>
</evidence>
<feature type="transmembrane region" description="Helical" evidence="8">
    <location>
        <begin position="206"/>
        <end position="224"/>
    </location>
</feature>
<reference evidence="9 10" key="1">
    <citation type="submission" date="2019-02" db="EMBL/GenBank/DDBJ databases">
        <title>Halonotius sp. a new haloqrchaeon isolated from saline water.</title>
        <authorList>
            <person name="Duran-Viseras A."/>
            <person name="Sanchez-Porro C."/>
            <person name="Ventosa A."/>
        </authorList>
    </citation>
    <scope>NUCLEOTIDE SEQUENCE [LARGE SCALE GENOMIC DNA]</scope>
    <source>
        <strain evidence="9 10">F9-27</strain>
    </source>
</reference>
<keyword evidence="10" id="KW-1185">Reference proteome</keyword>
<sequence length="260" mass="26289">MDAFSTMLLVTTGSGLVTGLGAVPILFGARVSHRSYDAALGLAGGIMIAAAVFGLIIPGTEQGALWQVMVGVLIGGFVLLVGNSVIPHVHAEYQRWRGHGGAADGNPSIDDRLRRAVLIGGAITLHNAPEGLAMGIAFASGLEEVAFVLAVVIGLQNIPDGFAFAVPVSQSGVSTLKVIIYTTLSGTVPQVVASLFGFALVAVAQGVFPVAAGVAAGAMFAVVFREMVPSSHGHGYADVATAAFLVGFVLLVVVDAVIGG</sequence>
<comment type="caution">
    <text evidence="9">The sequence shown here is derived from an EMBL/GenBank/DDBJ whole genome shotgun (WGS) entry which is preliminary data.</text>
</comment>
<evidence type="ECO:0000256" key="1">
    <source>
        <dbReference type="ARBA" id="ARBA00004651"/>
    </source>
</evidence>
<evidence type="ECO:0000256" key="7">
    <source>
        <dbReference type="ARBA" id="ARBA00023136"/>
    </source>
</evidence>
<accession>A0A544QMX0</accession>
<feature type="transmembrane region" description="Helical" evidence="8">
    <location>
        <begin position="64"/>
        <end position="86"/>
    </location>
</feature>
<dbReference type="GO" id="GO:0005886">
    <property type="term" value="C:plasma membrane"/>
    <property type="evidence" value="ECO:0007669"/>
    <property type="project" value="UniProtKB-SubCell"/>
</dbReference>
<keyword evidence="7 8" id="KW-0472">Membrane</keyword>
<protein>
    <submittedName>
        <fullName evidence="9">ZIP family metal transporter</fullName>
    </submittedName>
</protein>